<dbReference type="HOGENOM" id="CLU_026775_0_0_9"/>
<dbReference type="eggNOG" id="COG1366">
    <property type="taxonomic scope" value="Bacteria"/>
</dbReference>
<accession>C9R9B8</accession>
<organism evidence="2 3">
    <name type="scientific">Ammonifex degensii (strain DSM 10501 / KC4)</name>
    <dbReference type="NCBI Taxonomy" id="429009"/>
    <lineage>
        <taxon>Bacteria</taxon>
        <taxon>Bacillati</taxon>
        <taxon>Bacillota</taxon>
        <taxon>Clostridia</taxon>
        <taxon>Thermoanaerobacterales</taxon>
        <taxon>Thermoanaerobacteraceae</taxon>
        <taxon>Ammonifex</taxon>
    </lineage>
</organism>
<dbReference type="PROSITE" id="PS50801">
    <property type="entry name" value="STAS"/>
    <property type="match status" value="1"/>
</dbReference>
<dbReference type="Gene3D" id="3.30.750.24">
    <property type="entry name" value="STAS domain"/>
    <property type="match status" value="1"/>
</dbReference>
<protein>
    <submittedName>
        <fullName evidence="2">Anti-sigma-factor antagonist</fullName>
    </submittedName>
</protein>
<dbReference type="PANTHER" id="PTHR33745:SF1">
    <property type="entry name" value="RSBT ANTAGONIST PROTEIN RSBS"/>
    <property type="match status" value="1"/>
</dbReference>
<dbReference type="Proteomes" id="UP000002620">
    <property type="component" value="Chromosome"/>
</dbReference>
<name>C9R9B8_AMMDK</name>
<dbReference type="InterPro" id="IPR002645">
    <property type="entry name" value="STAS_dom"/>
</dbReference>
<evidence type="ECO:0000313" key="3">
    <source>
        <dbReference type="Proteomes" id="UP000002620"/>
    </source>
</evidence>
<reference evidence="2 3" key="1">
    <citation type="submission" date="2009-10" db="EMBL/GenBank/DDBJ databases">
        <title>Complete sequence of chromosome of Ammonifex degensii KC4.</title>
        <authorList>
            <consortium name="US DOE Joint Genome Institute"/>
            <person name="Kerfeld C."/>
            <person name="Goodner B."/>
            <person name="Huber H."/>
            <person name="Stetter K."/>
            <person name="Lucas S."/>
            <person name="Copeland A."/>
            <person name="Lapidus A."/>
            <person name="Glavina del Rio T."/>
            <person name="Dalin E."/>
            <person name="Tice H."/>
            <person name="Bruce D."/>
            <person name="Goodwin L."/>
            <person name="Pitluck S."/>
            <person name="Saunders E."/>
            <person name="Brettin T."/>
            <person name="Detter J.C."/>
            <person name="Han C."/>
            <person name="Larimer F."/>
            <person name="Land M."/>
            <person name="Hauser L."/>
            <person name="Kyrpides N."/>
            <person name="Ovchinnikova G."/>
            <person name="Richardson P."/>
        </authorList>
    </citation>
    <scope>NUCLEOTIDE SEQUENCE [LARGE SCALE GENOMIC DNA]</scope>
    <source>
        <strain evidence="3">DSM 10501 / KC4</strain>
    </source>
</reference>
<dbReference type="EMBL" id="CP001785">
    <property type="protein sequence ID" value="ACX52897.1"/>
    <property type="molecule type" value="Genomic_DNA"/>
</dbReference>
<dbReference type="CDD" id="cd07041">
    <property type="entry name" value="STAS_RsbR_RsbS_like"/>
    <property type="match status" value="1"/>
</dbReference>
<evidence type="ECO:0000313" key="2">
    <source>
        <dbReference type="EMBL" id="ACX52897.1"/>
    </source>
</evidence>
<keyword evidence="3" id="KW-1185">Reference proteome</keyword>
<dbReference type="Pfam" id="PF01740">
    <property type="entry name" value="STAS"/>
    <property type="match status" value="1"/>
</dbReference>
<feature type="domain" description="STAS" evidence="1">
    <location>
        <begin position="109"/>
        <end position="220"/>
    </location>
</feature>
<dbReference type="STRING" id="429009.Adeg_1810"/>
<dbReference type="InterPro" id="IPR051932">
    <property type="entry name" value="Bact_StressResp_Reg"/>
</dbReference>
<dbReference type="PANTHER" id="PTHR33745">
    <property type="entry name" value="RSBT ANTAGONIST PROTEIN RSBS-RELATED"/>
    <property type="match status" value="1"/>
</dbReference>
<sequence>MRHEQISFSEIANRLAKTPIEIQLWSDLLENAFTDGKPEKETALTTSLRSLLEEVGEERVAEEIVSIASEVPDFPVVKVLQQALRISAKMRQEQEEALSQLRQTLSELATPIIRIWTDMLLVAMTGNIDSQRAQDIAERLLNRVSSTRAKVVIVDVTGVPMIDTMVGGFLIEMFNATRLLGAKVILTGIRPEVASTLVKLGVDFQMVSIARDLEDALRQGIAITMEEAQKRRQLALNLAKGGVGEGNEGNAF</sequence>
<evidence type="ECO:0000259" key="1">
    <source>
        <dbReference type="PROSITE" id="PS50801"/>
    </source>
</evidence>
<proteinExistence type="predicted"/>
<gene>
    <name evidence="2" type="ordered locus">Adeg_1810</name>
</gene>
<dbReference type="AlphaFoldDB" id="C9R9B8"/>
<dbReference type="InterPro" id="IPR036513">
    <property type="entry name" value="STAS_dom_sf"/>
</dbReference>
<dbReference type="SUPFAM" id="SSF52091">
    <property type="entry name" value="SpoIIaa-like"/>
    <property type="match status" value="1"/>
</dbReference>
<dbReference type="KEGG" id="adg:Adeg_1810"/>